<feature type="transmembrane region" description="Helical" evidence="1">
    <location>
        <begin position="204"/>
        <end position="221"/>
    </location>
</feature>
<dbReference type="PIRSF" id="PIRSF033101">
    <property type="entry name" value="UCP033101"/>
    <property type="match status" value="1"/>
</dbReference>
<protein>
    <recommendedName>
        <fullName evidence="4">YhfC family intramembrane metalloprotease</fullName>
    </recommendedName>
</protein>
<feature type="transmembrane region" description="Helical" evidence="1">
    <location>
        <begin position="107"/>
        <end position="132"/>
    </location>
</feature>
<evidence type="ECO:0000313" key="3">
    <source>
        <dbReference type="Proteomes" id="UP000194948"/>
    </source>
</evidence>
<accession>A0AAQ3W5N3</accession>
<dbReference type="Pfam" id="PF10086">
    <property type="entry name" value="YhfC"/>
    <property type="match status" value="2"/>
</dbReference>
<gene>
    <name evidence="2" type="ORF">A5821_000358</name>
</gene>
<dbReference type="EMBL" id="CP147244">
    <property type="protein sequence ID" value="WYJ99281.1"/>
    <property type="molecule type" value="Genomic_DNA"/>
</dbReference>
<evidence type="ECO:0008006" key="4">
    <source>
        <dbReference type="Google" id="ProtNLM"/>
    </source>
</evidence>
<sequence length="231" mass="26076">MSKLFSAWIALSIGGIFPVVMFIYCLVKQQYIKAFLLGALTFIIFQVGLRIPLLQLLSKNSIDFNLFQAIHPVLYMFFLAITAGIFEEVGRYLIMKYCLKKNHSFQTAVFFGLGHGGVEAFLFLGITAFIFLSTANSQGIINSDLLWGSLERIIAMTLHVELSIIVMKSVKENDRRFLWIALFLHALVDSIVIIAQFFGGGSLILTESLFGIIVICLGFYVRKLKREWSVI</sequence>
<dbReference type="AlphaFoldDB" id="A0AAQ3W5N3"/>
<dbReference type="InterPro" id="IPR011397">
    <property type="entry name" value="YhfC"/>
</dbReference>
<name>A0AAQ3W5N3_9ENTE</name>
<evidence type="ECO:0000313" key="2">
    <source>
        <dbReference type="EMBL" id="WYJ99281.1"/>
    </source>
</evidence>
<reference evidence="2" key="2">
    <citation type="submission" date="2024-03" db="EMBL/GenBank/DDBJ databases">
        <title>The Genome Sequence of Enterococcus sp. DIV0205d.</title>
        <authorList>
            <consortium name="The Broad Institute Genomics Platform"/>
            <consortium name="The Broad Institute Microbial Omics Core"/>
            <consortium name="The Broad Institute Genomic Center for Infectious Diseases"/>
            <person name="Earl A."/>
            <person name="Manson A."/>
            <person name="Gilmore M."/>
            <person name="Schwartman J."/>
            <person name="Shea T."/>
            <person name="Abouelleil A."/>
            <person name="Cao P."/>
            <person name="Chapman S."/>
            <person name="Cusick C."/>
            <person name="Young S."/>
            <person name="Neafsey D."/>
            <person name="Nusbaum C."/>
            <person name="Birren B."/>
        </authorList>
    </citation>
    <scope>NUCLEOTIDE SEQUENCE</scope>
    <source>
        <strain evidence="2">7F3_DIV0205</strain>
    </source>
</reference>
<keyword evidence="3" id="KW-1185">Reference proteome</keyword>
<evidence type="ECO:0000256" key="1">
    <source>
        <dbReference type="SAM" id="Phobius"/>
    </source>
</evidence>
<keyword evidence="1" id="KW-0472">Membrane</keyword>
<proteinExistence type="predicted"/>
<keyword evidence="1" id="KW-0812">Transmembrane</keyword>
<feature type="transmembrane region" description="Helical" evidence="1">
    <location>
        <begin position="34"/>
        <end position="54"/>
    </location>
</feature>
<feature type="transmembrane region" description="Helical" evidence="1">
    <location>
        <begin position="152"/>
        <end position="170"/>
    </location>
</feature>
<keyword evidence="1" id="KW-1133">Transmembrane helix</keyword>
<dbReference type="Proteomes" id="UP000194948">
    <property type="component" value="Chromosome"/>
</dbReference>
<reference evidence="2" key="1">
    <citation type="submission" date="2017-05" db="EMBL/GenBank/DDBJ databases">
        <authorList>
            <consortium name="The Broad Institute Genomics Platform"/>
            <consortium name="The Broad Institute Genomic Center for Infectious Diseases"/>
            <person name="Earl A."/>
            <person name="Manson A."/>
            <person name="Schwartman J."/>
            <person name="Gilmore M."/>
            <person name="Abouelleil A."/>
            <person name="Cao P."/>
            <person name="Chapman S."/>
            <person name="Cusick C."/>
            <person name="Shea T."/>
            <person name="Young S."/>
            <person name="Neafsey D."/>
            <person name="Nusbaum C."/>
            <person name="Birren B."/>
        </authorList>
    </citation>
    <scope>NUCLEOTIDE SEQUENCE</scope>
    <source>
        <strain evidence="2">7F3_DIV0205</strain>
    </source>
</reference>
<feature type="transmembrane region" description="Helical" evidence="1">
    <location>
        <begin position="66"/>
        <end position="86"/>
    </location>
</feature>
<organism evidence="2 3">
    <name type="scientific">Candidatus Enterococcus palustris</name>
    <dbReference type="NCBI Taxonomy" id="1834189"/>
    <lineage>
        <taxon>Bacteria</taxon>
        <taxon>Bacillati</taxon>
        <taxon>Bacillota</taxon>
        <taxon>Bacilli</taxon>
        <taxon>Lactobacillales</taxon>
        <taxon>Enterococcaceae</taxon>
        <taxon>Enterococcus</taxon>
    </lineage>
</organism>
<feature type="transmembrane region" description="Helical" evidence="1">
    <location>
        <begin position="177"/>
        <end position="198"/>
    </location>
</feature>
<feature type="transmembrane region" description="Helical" evidence="1">
    <location>
        <begin position="6"/>
        <end position="27"/>
    </location>
</feature>